<sequence length="80" mass="9209">DDDQQEFAAPLDHVPSKCGSYSTHTASPWSYVPRMQRDFYLFNVSRSLSLAENRVKRRVAFNLLVDTGPRNSSLYRNTDI</sequence>
<evidence type="ECO:0000313" key="3">
    <source>
        <dbReference type="Proteomes" id="UP000694565"/>
    </source>
</evidence>
<dbReference type="AlphaFoldDB" id="A0A8C2WYN4"/>
<accession>A0A8C2WYN4</accession>
<name>A0A8C2WYN4_CYCLU</name>
<protein>
    <submittedName>
        <fullName evidence="2">Uncharacterized protein</fullName>
    </submittedName>
</protein>
<dbReference type="Proteomes" id="UP000694565">
    <property type="component" value="Unplaced"/>
</dbReference>
<evidence type="ECO:0000256" key="1">
    <source>
        <dbReference type="SAM" id="MobiDB-lite"/>
    </source>
</evidence>
<reference evidence="2" key="2">
    <citation type="submission" date="2025-09" db="UniProtKB">
        <authorList>
            <consortium name="Ensembl"/>
        </authorList>
    </citation>
    <scope>IDENTIFICATION</scope>
</reference>
<evidence type="ECO:0000313" key="2">
    <source>
        <dbReference type="Ensembl" id="ENSCLMP00005010725.1"/>
    </source>
</evidence>
<proteinExistence type="predicted"/>
<organism evidence="2 3">
    <name type="scientific">Cyclopterus lumpus</name>
    <name type="common">Lumpsucker</name>
    <dbReference type="NCBI Taxonomy" id="8103"/>
    <lineage>
        <taxon>Eukaryota</taxon>
        <taxon>Metazoa</taxon>
        <taxon>Chordata</taxon>
        <taxon>Craniata</taxon>
        <taxon>Vertebrata</taxon>
        <taxon>Euteleostomi</taxon>
        <taxon>Actinopterygii</taxon>
        <taxon>Neopterygii</taxon>
        <taxon>Teleostei</taxon>
        <taxon>Neoteleostei</taxon>
        <taxon>Acanthomorphata</taxon>
        <taxon>Eupercaria</taxon>
        <taxon>Perciformes</taxon>
        <taxon>Cottioidei</taxon>
        <taxon>Cottales</taxon>
        <taxon>Cyclopteridae</taxon>
        <taxon>Cyclopterus</taxon>
    </lineage>
</organism>
<dbReference type="Ensembl" id="ENSCLMT00005011578.1">
    <property type="protein sequence ID" value="ENSCLMP00005010725.1"/>
    <property type="gene ID" value="ENSCLMG00005005902.1"/>
</dbReference>
<reference evidence="2" key="1">
    <citation type="submission" date="2025-08" db="UniProtKB">
        <authorList>
            <consortium name="Ensembl"/>
        </authorList>
    </citation>
    <scope>IDENTIFICATION</scope>
</reference>
<keyword evidence="3" id="KW-1185">Reference proteome</keyword>
<feature type="region of interest" description="Disordered" evidence="1">
    <location>
        <begin position="1"/>
        <end position="24"/>
    </location>
</feature>